<comment type="caution">
    <text evidence="6">The sequence shown here is derived from an EMBL/GenBank/DDBJ whole genome shotgun (WGS) entry which is preliminary data.</text>
</comment>
<keyword evidence="2" id="KW-0677">Repeat</keyword>
<dbReference type="Pfam" id="PF04003">
    <property type="entry name" value="Utp12"/>
    <property type="match status" value="1"/>
</dbReference>
<evidence type="ECO:0000259" key="5">
    <source>
        <dbReference type="Pfam" id="PF04003"/>
    </source>
</evidence>
<dbReference type="PANTHER" id="PTHR19853">
    <property type="entry name" value="WD REPEAT CONTAINING PROTEIN 3 WDR3"/>
    <property type="match status" value="1"/>
</dbReference>
<evidence type="ECO:0000256" key="2">
    <source>
        <dbReference type="ARBA" id="ARBA00022737"/>
    </source>
</evidence>
<dbReference type="InterPro" id="IPR051570">
    <property type="entry name" value="TBC1_cilium_biogenesis"/>
</dbReference>
<name>A0AAU9JFW3_9CILI</name>
<dbReference type="Pfam" id="PF00400">
    <property type="entry name" value="WD40"/>
    <property type="match status" value="2"/>
</dbReference>
<dbReference type="CDD" id="cd00200">
    <property type="entry name" value="WD40"/>
    <property type="match status" value="1"/>
</dbReference>
<dbReference type="EMBL" id="CAJZBQ010000033">
    <property type="protein sequence ID" value="CAG9323269.1"/>
    <property type="molecule type" value="Genomic_DNA"/>
</dbReference>
<comment type="similarity">
    <text evidence="3">Belongs to the WD repeat WDR3/UTP12 family.</text>
</comment>
<proteinExistence type="inferred from homology"/>
<protein>
    <recommendedName>
        <fullName evidence="5">Small-subunit processome Utp12 domain-containing protein</fullName>
    </recommendedName>
</protein>
<dbReference type="InterPro" id="IPR019775">
    <property type="entry name" value="WD40_repeat_CS"/>
</dbReference>
<dbReference type="AlphaFoldDB" id="A0AAU9JFW3"/>
<feature type="repeat" description="WD" evidence="4">
    <location>
        <begin position="136"/>
        <end position="175"/>
    </location>
</feature>
<feature type="domain" description="Small-subunit processome Utp12" evidence="5">
    <location>
        <begin position="724"/>
        <end position="827"/>
    </location>
</feature>
<dbReference type="SUPFAM" id="SSF50978">
    <property type="entry name" value="WD40 repeat-like"/>
    <property type="match status" value="2"/>
</dbReference>
<dbReference type="GO" id="GO:0034388">
    <property type="term" value="C:Pwp2p-containing subcomplex of 90S preribosome"/>
    <property type="evidence" value="ECO:0007669"/>
    <property type="project" value="TreeGrafter"/>
</dbReference>
<gene>
    <name evidence="6" type="ORF">BSTOLATCC_MIC33169</name>
</gene>
<feature type="repeat" description="WD" evidence="4">
    <location>
        <begin position="565"/>
        <end position="606"/>
    </location>
</feature>
<dbReference type="PROSITE" id="PS00678">
    <property type="entry name" value="WD_REPEATS_1"/>
    <property type="match status" value="2"/>
</dbReference>
<sequence length="842" mass="95009">MAKSYFAFQFKSSFGEITSSNSHLIVSSNDWIFTSSNESVLIWSAKRLELIKSLSQGPDIITSLALSTNSLSAGFRNGTILVWSLSSWEILHKFEGHESAVSALTYSSDGLTLYSGSYDTSIIVWDLVADAASVRLQGHKDSITSLIVRENSLISGSRDRMIKIWDLISEMCSDTLLSSSEVWSLEIIENKLYAGSGDKYIHVWDCIDNYKELGAISKQIPKGRTKSVSKHPNESIFLVVSKGSLEVWRTRKENEIDKMMKRRRKRLREKGKDEEEVNMVFTDYYERIVLHKPDSKIASAQFFPTKYKSSTHEHKFKIAISYATNYMQIYDLSCNLVTKVKTAASFELISTLDREGHRSSARTLSLSQDNWNLLSGSGESLKIWDLKTQTCISTLECDYALTSLFLPGDRFVIIGTRSGLLQAFDILSHEKIFEKKGHEGSVWSICLFPSSLVLISGGADHDLKFWQIRLQPEFKLKLTEVFSLKDEILSVKCSPDGKLICSSLLDSTIQTIYSDSKKLYLSLYGHKLPASCFDISSDSLILVSGSADKNLKLWGLDYGDCHKSIFAHDQPISDVKFVKDTHLFFSAGRDRLIKYWNADTYECILTLKGHKAEIWSIILSSAGDFLVSAGNDYSLRLWVQTSEQIFLEEEKEKEIEESTKPEELGIQKPVGEAVPVLRTTNEALKAGEVLIEALEVARQYREHLSQGGNALPPPHYGGLDEHGYILKILTGIPSSSFDSAIQMLPFAYATMLFYHLESYLDKGVETELTVKCILMLMKIHENTLVSSVYSNEEWLIRIERVKSKMMSRIKEIKDVIGRNVAACKFVARYLQDQKGMPITELS</sequence>
<dbReference type="InterPro" id="IPR036322">
    <property type="entry name" value="WD40_repeat_dom_sf"/>
</dbReference>
<feature type="repeat" description="WD" evidence="4">
    <location>
        <begin position="523"/>
        <end position="564"/>
    </location>
</feature>
<dbReference type="Proteomes" id="UP001162131">
    <property type="component" value="Unassembled WGS sequence"/>
</dbReference>
<dbReference type="Gene3D" id="2.130.10.10">
    <property type="entry name" value="YVTN repeat-like/Quinoprotein amine dehydrogenase"/>
    <property type="match status" value="4"/>
</dbReference>
<dbReference type="InterPro" id="IPR015943">
    <property type="entry name" value="WD40/YVTN_repeat-like_dom_sf"/>
</dbReference>
<dbReference type="InterPro" id="IPR007148">
    <property type="entry name" value="SSU_processome_Utp12"/>
</dbReference>
<keyword evidence="7" id="KW-1185">Reference proteome</keyword>
<accession>A0AAU9JFW3</accession>
<feature type="repeat" description="WD" evidence="4">
    <location>
        <begin position="607"/>
        <end position="638"/>
    </location>
</feature>
<dbReference type="InterPro" id="IPR020472">
    <property type="entry name" value="WD40_PAC1"/>
</dbReference>
<dbReference type="InterPro" id="IPR001680">
    <property type="entry name" value="WD40_rpt"/>
</dbReference>
<evidence type="ECO:0000313" key="6">
    <source>
        <dbReference type="EMBL" id="CAG9323269.1"/>
    </source>
</evidence>
<dbReference type="PROSITE" id="PS50294">
    <property type="entry name" value="WD_REPEATS_REGION"/>
    <property type="match status" value="6"/>
</dbReference>
<feature type="repeat" description="WD" evidence="4">
    <location>
        <begin position="435"/>
        <end position="469"/>
    </location>
</feature>
<dbReference type="PRINTS" id="PR00320">
    <property type="entry name" value="GPROTEINBRPT"/>
</dbReference>
<reference evidence="6" key="1">
    <citation type="submission" date="2021-09" db="EMBL/GenBank/DDBJ databases">
        <authorList>
            <consortium name="AG Swart"/>
            <person name="Singh M."/>
            <person name="Singh A."/>
            <person name="Seah K."/>
            <person name="Emmerich C."/>
        </authorList>
    </citation>
    <scope>NUCLEOTIDE SEQUENCE</scope>
    <source>
        <strain evidence="6">ATCC30299</strain>
    </source>
</reference>
<evidence type="ECO:0000256" key="1">
    <source>
        <dbReference type="ARBA" id="ARBA00022574"/>
    </source>
</evidence>
<dbReference type="SMART" id="SM00320">
    <property type="entry name" value="WD40"/>
    <property type="match status" value="13"/>
</dbReference>
<organism evidence="6 7">
    <name type="scientific">Blepharisma stoltei</name>
    <dbReference type="NCBI Taxonomy" id="1481888"/>
    <lineage>
        <taxon>Eukaryota</taxon>
        <taxon>Sar</taxon>
        <taxon>Alveolata</taxon>
        <taxon>Ciliophora</taxon>
        <taxon>Postciliodesmatophora</taxon>
        <taxon>Heterotrichea</taxon>
        <taxon>Heterotrichida</taxon>
        <taxon>Blepharismidae</taxon>
        <taxon>Blepharisma</taxon>
    </lineage>
</organism>
<dbReference type="FunFam" id="2.130.10.10:FF:000157">
    <property type="entry name" value="WD repeat domain 3"/>
    <property type="match status" value="1"/>
</dbReference>
<evidence type="ECO:0000256" key="3">
    <source>
        <dbReference type="ARBA" id="ARBA00038229"/>
    </source>
</evidence>
<feature type="repeat" description="WD" evidence="4">
    <location>
        <begin position="94"/>
        <end position="127"/>
    </location>
</feature>
<dbReference type="Pfam" id="PF25172">
    <property type="entry name" value="Beta-prop_WDR3_2nd"/>
    <property type="match status" value="1"/>
</dbReference>
<dbReference type="GO" id="GO:0030515">
    <property type="term" value="F:snoRNA binding"/>
    <property type="evidence" value="ECO:0007669"/>
    <property type="project" value="TreeGrafter"/>
</dbReference>
<dbReference type="PROSITE" id="PS50082">
    <property type="entry name" value="WD_REPEATS_2"/>
    <property type="match status" value="6"/>
</dbReference>
<evidence type="ECO:0000313" key="7">
    <source>
        <dbReference type="Proteomes" id="UP001162131"/>
    </source>
</evidence>
<dbReference type="PANTHER" id="PTHR19853:SF0">
    <property type="entry name" value="WD REPEAT-CONTAINING PROTEIN 3"/>
    <property type="match status" value="1"/>
</dbReference>
<dbReference type="GO" id="GO:0032040">
    <property type="term" value="C:small-subunit processome"/>
    <property type="evidence" value="ECO:0007669"/>
    <property type="project" value="TreeGrafter"/>
</dbReference>
<keyword evidence="1 4" id="KW-0853">WD repeat</keyword>
<evidence type="ECO:0000256" key="4">
    <source>
        <dbReference type="PROSITE-ProRule" id="PRU00221"/>
    </source>
</evidence>
<dbReference type="GO" id="GO:0030490">
    <property type="term" value="P:maturation of SSU-rRNA"/>
    <property type="evidence" value="ECO:0007669"/>
    <property type="project" value="TreeGrafter"/>
</dbReference>